<organism evidence="2">
    <name type="scientific">Amblyomma americanum</name>
    <name type="common">Lone star tick</name>
    <dbReference type="NCBI Taxonomy" id="6943"/>
    <lineage>
        <taxon>Eukaryota</taxon>
        <taxon>Metazoa</taxon>
        <taxon>Ecdysozoa</taxon>
        <taxon>Arthropoda</taxon>
        <taxon>Chelicerata</taxon>
        <taxon>Arachnida</taxon>
        <taxon>Acari</taxon>
        <taxon>Parasitiformes</taxon>
        <taxon>Ixodida</taxon>
        <taxon>Ixodoidea</taxon>
        <taxon>Ixodidae</taxon>
        <taxon>Amblyomminae</taxon>
        <taxon>Amblyomma</taxon>
    </lineage>
</organism>
<gene>
    <name evidence="3" type="ORF">V5799_015744</name>
</gene>
<keyword evidence="1" id="KW-0732">Signal</keyword>
<sequence length="71" mass="7792">MHRYLGVAVILLLCMQSLLPRVEGCNPTLRPSTNRNYKCVAKVCGKGGSCDPPCRCIGNTNGWCNGYCTRK</sequence>
<reference evidence="3" key="3">
    <citation type="submission" date="2023-03" db="EMBL/GenBank/DDBJ databases">
        <authorList>
            <person name="Thuy-Boun P."/>
        </authorList>
    </citation>
    <scope>NUCLEOTIDE SEQUENCE</scope>
    <source>
        <strain evidence="3">F_SG_1</strain>
        <tissue evidence="3">Salivary glands</tissue>
    </source>
</reference>
<dbReference type="Proteomes" id="UP001321473">
    <property type="component" value="Unassembled WGS sequence"/>
</dbReference>
<feature type="signal peptide" evidence="1">
    <location>
        <begin position="1"/>
        <end position="24"/>
    </location>
</feature>
<evidence type="ECO:0000313" key="2">
    <source>
        <dbReference type="EMBL" id="JAG91514.1"/>
    </source>
</evidence>
<evidence type="ECO:0000256" key="1">
    <source>
        <dbReference type="SAM" id="SignalP"/>
    </source>
</evidence>
<dbReference type="AlphaFoldDB" id="A0A0C9S381"/>
<reference evidence="3 4" key="2">
    <citation type="journal article" date="2023" name="Arcadia Sci">
        <title>De novo assembly of a long-read Amblyomma americanum tick genome.</title>
        <authorList>
            <person name="Chou S."/>
            <person name="Poskanzer K.E."/>
            <person name="Rollins M."/>
            <person name="Thuy-Boun P.S."/>
        </authorList>
    </citation>
    <scope>NUCLEOTIDE SEQUENCE [LARGE SCALE GENOMIC DNA]</scope>
    <source>
        <strain evidence="3">F_SG_1</strain>
        <tissue evidence="3">Salivary glands</tissue>
    </source>
</reference>
<name>A0A0C9S381_AMBAM</name>
<keyword evidence="4" id="KW-1185">Reference proteome</keyword>
<evidence type="ECO:0000313" key="4">
    <source>
        <dbReference type="Proteomes" id="UP001321473"/>
    </source>
</evidence>
<protein>
    <submittedName>
        <fullName evidence="2">Putative secreted protein</fullName>
    </submittedName>
</protein>
<dbReference type="EMBL" id="GBZX01001226">
    <property type="protein sequence ID" value="JAG91514.1"/>
    <property type="molecule type" value="mRNA"/>
</dbReference>
<proteinExistence type="evidence at transcript level"/>
<reference evidence="2" key="1">
    <citation type="journal article" date="2015" name="PLoS ONE">
        <title>An Insight into the Sialome of the Lone Star Tick, Amblyomma americanum, with a Glimpse on Its Time Dependent Gene Expression.</title>
        <authorList>
            <person name="Karim S."/>
            <person name="Ribeiro J.M."/>
        </authorList>
    </citation>
    <scope>NUCLEOTIDE SEQUENCE</scope>
    <source>
        <tissue evidence="2">Salivary gland</tissue>
    </source>
</reference>
<reference evidence="3" key="4">
    <citation type="submission" date="2024-02" db="EMBL/GenBank/DDBJ databases">
        <authorList>
            <person name="Mcdaniel E.A."/>
            <person name="Celebi F.M."/>
            <person name="Reiter T."/>
            <person name="Weiss E.C."/>
            <person name="Chou S."/>
        </authorList>
    </citation>
    <scope>NUCLEOTIDE SEQUENCE</scope>
    <source>
        <strain evidence="3">F_SG_1</strain>
        <tissue evidence="3">Salivary glands</tissue>
    </source>
</reference>
<feature type="chain" id="PRO_5044541851" evidence="1">
    <location>
        <begin position="25"/>
        <end position="71"/>
    </location>
</feature>
<accession>A0A0C9S381</accession>
<evidence type="ECO:0000313" key="3">
    <source>
        <dbReference type="EMBL" id="KAK8782915.1"/>
    </source>
</evidence>
<dbReference type="EMBL" id="JARKHS020006144">
    <property type="protein sequence ID" value="KAK8782915.1"/>
    <property type="molecule type" value="Genomic_DNA"/>
</dbReference>